<feature type="binding site" evidence="11">
    <location>
        <position position="247"/>
    </location>
    <ligand>
        <name>Mg(2+)</name>
        <dbReference type="ChEBI" id="CHEBI:18420"/>
    </ligand>
</feature>
<evidence type="ECO:0000259" key="14">
    <source>
        <dbReference type="Pfam" id="PF20768"/>
    </source>
</evidence>
<dbReference type="GO" id="GO:0003918">
    <property type="term" value="F:DNA topoisomerase type II (double strand cut, ATP-hydrolyzing) activity"/>
    <property type="evidence" value="ECO:0007669"/>
    <property type="project" value="UniProtKB-UniRule"/>
</dbReference>
<keyword evidence="7 11" id="KW-0460">Magnesium</keyword>
<evidence type="ECO:0000256" key="6">
    <source>
        <dbReference type="ARBA" id="ARBA00022840"/>
    </source>
</evidence>
<keyword evidence="9 11" id="KW-0238">DNA-binding</keyword>
<evidence type="ECO:0000256" key="3">
    <source>
        <dbReference type="ARBA" id="ARBA00006559"/>
    </source>
</evidence>
<dbReference type="GO" id="GO:0006265">
    <property type="term" value="P:DNA topological change"/>
    <property type="evidence" value="ECO:0007669"/>
    <property type="project" value="UniProtKB-UniRule"/>
</dbReference>
<feature type="domain" description="Spo11/DNA topoisomerase VI subunit A N-terminal" evidence="13">
    <location>
        <begin position="70"/>
        <end position="131"/>
    </location>
</feature>
<dbReference type="PANTHER" id="PTHR10848">
    <property type="entry name" value="MEIOTIC RECOMBINATION PROTEIN SPO11"/>
    <property type="match status" value="1"/>
</dbReference>
<dbReference type="InterPro" id="IPR004085">
    <property type="entry name" value="TopoVI_A"/>
</dbReference>
<accession>A0A1N5VVU3</accession>
<dbReference type="InterPro" id="IPR036078">
    <property type="entry name" value="Spo11/TopoVI_A_sf"/>
</dbReference>
<keyword evidence="10 11" id="KW-0413">Isomerase</keyword>
<dbReference type="EC" id="5.6.2.2" evidence="11"/>
<feature type="active site" description="O-(5'-phospho-DNA)-tyrosine intermediate" evidence="11 12">
    <location>
        <position position="96"/>
    </location>
</feature>
<comment type="function">
    <text evidence="11">Relaxes both positive and negative superturns and exhibits a strong decatenase activity.</text>
</comment>
<dbReference type="Pfam" id="PF04406">
    <property type="entry name" value="TP6A_N"/>
    <property type="match status" value="1"/>
</dbReference>
<sequence>MSRSENTEEQLKNFVNTIYEAIKNEDIPEIKIKSRTRDNIVLDALYGVWKYGDQEVRRTARKIDGAEFIAKSLYTINFILDMLKESKSSTLREMYYISEGWKDYKFATQDESNVLAEDMEVMTELMREDFHLRPEENGASIIGDITIEEKNRKNEFKRINCRDDVGDAGYNIPYNVEEEKVRLISHDADMIVALETGGMFDRLVENKFDEDFRAILVHLKGQPARSTRRMLKRMNEEMGLPVYIFTDGDPWSFRIYASVAYGAIKTAHISHWLAVPTAEFVGISASDILNYDLPTDKLNDKDISALNSELQDPRFQNEFWKSEIETMLKINQKAEQQALAKYGLNFVTDTYLPEKLNLKR</sequence>
<dbReference type="Pfam" id="PF20768">
    <property type="entry name" value="Topo_VI_alpha"/>
    <property type="match status" value="1"/>
</dbReference>
<dbReference type="PANTHER" id="PTHR10848:SF0">
    <property type="entry name" value="MEIOTIC RECOMBINATION PROTEIN SPO11"/>
    <property type="match status" value="1"/>
</dbReference>
<evidence type="ECO:0000256" key="9">
    <source>
        <dbReference type="ARBA" id="ARBA00023125"/>
    </source>
</evidence>
<organism evidence="16 17">
    <name type="scientific">Cuniculiplasma divulgatum</name>
    <dbReference type="NCBI Taxonomy" id="1673428"/>
    <lineage>
        <taxon>Archaea</taxon>
        <taxon>Methanobacteriati</taxon>
        <taxon>Thermoplasmatota</taxon>
        <taxon>Thermoplasmata</taxon>
        <taxon>Thermoplasmatales</taxon>
        <taxon>Cuniculiplasmataceae</taxon>
        <taxon>Cuniculiplasma</taxon>
    </lineage>
</organism>
<dbReference type="SUPFAM" id="SSF56726">
    <property type="entry name" value="DNA topoisomerase IV, alpha subunit"/>
    <property type="match status" value="1"/>
</dbReference>
<reference evidence="16 17" key="1">
    <citation type="submission" date="2016-04" db="EMBL/GenBank/DDBJ databases">
        <authorList>
            <person name="Evans L.H."/>
            <person name="Alamgir A."/>
            <person name="Owens N."/>
            <person name="Weber N.D."/>
            <person name="Virtaneva K."/>
            <person name="Barbian K."/>
            <person name="Babar A."/>
            <person name="Rosenke K."/>
        </authorList>
    </citation>
    <scope>NUCLEOTIDE SEQUENCE [LARGE SCALE GENOMIC DNA]</scope>
    <source>
        <strain evidence="17">S5(T) (JCM 30642 \VKM B-2941)</strain>
    </source>
</reference>
<dbReference type="InterPro" id="IPR013049">
    <property type="entry name" value="Spo11/TopoVI_A_N"/>
</dbReference>
<keyword evidence="6 11" id="KW-0067">ATP-binding</keyword>
<keyword evidence="5 11" id="KW-0547">Nucleotide-binding</keyword>
<evidence type="ECO:0000256" key="5">
    <source>
        <dbReference type="ARBA" id="ARBA00022741"/>
    </source>
</evidence>
<feature type="domain" description="Topoisomerase 6 subunit A/Spo11 TOPRIM" evidence="15">
    <location>
        <begin position="190"/>
        <end position="356"/>
    </location>
</feature>
<dbReference type="RefSeq" id="WP_148689999.1">
    <property type="nucleotide sequence ID" value="NZ_LT671858.1"/>
</dbReference>
<keyword evidence="4 11" id="KW-0479">Metal-binding</keyword>
<dbReference type="PRINTS" id="PR01550">
    <property type="entry name" value="TOP6AFAMILY"/>
</dbReference>
<dbReference type="NCBIfam" id="NF003332">
    <property type="entry name" value="PRK04342.1-1"/>
    <property type="match status" value="1"/>
</dbReference>
<dbReference type="EMBL" id="LT671858">
    <property type="protein sequence ID" value="SIM76991.1"/>
    <property type="molecule type" value="Genomic_DNA"/>
</dbReference>
<dbReference type="InterPro" id="IPR049333">
    <property type="entry name" value="Topo_VI_alpha"/>
</dbReference>
<comment type="catalytic activity">
    <reaction evidence="1 11 12">
        <text>ATP-dependent breakage, passage and rejoining of double-stranded DNA.</text>
        <dbReference type="EC" id="5.6.2.2"/>
    </reaction>
</comment>
<evidence type="ECO:0000256" key="1">
    <source>
        <dbReference type="ARBA" id="ARBA00000185"/>
    </source>
</evidence>
<comment type="cofactor">
    <cofactor evidence="2 11">
        <name>Mg(2+)</name>
        <dbReference type="ChEBI" id="CHEBI:18420"/>
    </cofactor>
</comment>
<evidence type="ECO:0000313" key="17">
    <source>
        <dbReference type="Proteomes" id="UP000195607"/>
    </source>
</evidence>
<dbReference type="GO" id="GO:0006260">
    <property type="term" value="P:DNA replication"/>
    <property type="evidence" value="ECO:0007669"/>
    <property type="project" value="UniProtKB-UniRule"/>
</dbReference>
<dbReference type="Gene3D" id="3.40.1360.10">
    <property type="match status" value="1"/>
</dbReference>
<evidence type="ECO:0000256" key="7">
    <source>
        <dbReference type="ARBA" id="ARBA00022842"/>
    </source>
</evidence>
<dbReference type="GO" id="GO:0005694">
    <property type="term" value="C:chromosome"/>
    <property type="evidence" value="ECO:0007669"/>
    <property type="project" value="InterPro"/>
</dbReference>
<evidence type="ECO:0000313" key="16">
    <source>
        <dbReference type="EMBL" id="SIM76991.1"/>
    </source>
</evidence>
<dbReference type="GO" id="GO:0000287">
    <property type="term" value="F:magnesium ion binding"/>
    <property type="evidence" value="ECO:0007669"/>
    <property type="project" value="UniProtKB-UniRule"/>
</dbReference>
<proteinExistence type="inferred from homology"/>
<evidence type="ECO:0000259" key="15">
    <source>
        <dbReference type="Pfam" id="PF21180"/>
    </source>
</evidence>
<keyword evidence="8 11" id="KW-0799">Topoisomerase</keyword>
<dbReference type="PROSITE" id="PS52041">
    <property type="entry name" value="TOPO_IIB"/>
    <property type="match status" value="1"/>
</dbReference>
<feature type="domain" description="Type II DNA topoisomerase VI subunit A all-beta" evidence="14">
    <location>
        <begin position="135"/>
        <end position="187"/>
    </location>
</feature>
<dbReference type="CDD" id="cd00223">
    <property type="entry name" value="TOPRIM_TopoIIB_SPO"/>
    <property type="match status" value="1"/>
</dbReference>
<dbReference type="GeneID" id="41588775"/>
<dbReference type="PRINTS" id="PR01552">
    <property type="entry name" value="TPISMRASE6A"/>
</dbReference>
<dbReference type="InterPro" id="IPR034136">
    <property type="entry name" value="TOPRIM_Topo6A/Spo11"/>
</dbReference>
<dbReference type="HAMAP" id="MF_00132">
    <property type="entry name" value="Top6A"/>
    <property type="match status" value="1"/>
</dbReference>
<dbReference type="Proteomes" id="UP000195607">
    <property type="component" value="Chromosome I"/>
</dbReference>
<dbReference type="InterPro" id="IPR002815">
    <property type="entry name" value="Spo11/TopoVI_A"/>
</dbReference>
<evidence type="ECO:0000256" key="10">
    <source>
        <dbReference type="ARBA" id="ARBA00023235"/>
    </source>
</evidence>
<dbReference type="GO" id="GO:0003677">
    <property type="term" value="F:DNA binding"/>
    <property type="evidence" value="ECO:0007669"/>
    <property type="project" value="UniProtKB-UniRule"/>
</dbReference>
<evidence type="ECO:0000259" key="13">
    <source>
        <dbReference type="Pfam" id="PF04406"/>
    </source>
</evidence>
<evidence type="ECO:0000256" key="4">
    <source>
        <dbReference type="ARBA" id="ARBA00022723"/>
    </source>
</evidence>
<dbReference type="Gene3D" id="1.10.10.10">
    <property type="entry name" value="Winged helix-like DNA-binding domain superfamily/Winged helix DNA-binding domain"/>
    <property type="match status" value="1"/>
</dbReference>
<evidence type="ECO:0000256" key="2">
    <source>
        <dbReference type="ARBA" id="ARBA00001946"/>
    </source>
</evidence>
<protein>
    <recommendedName>
        <fullName evidence="11">Type 2 DNA topoisomerase 6 subunit A</fullName>
        <ecNumber evidence="11">5.6.2.2</ecNumber>
    </recommendedName>
    <alternativeName>
        <fullName evidence="11">Type II DNA topoisomerase VI subunit A</fullName>
    </alternativeName>
</protein>
<dbReference type="GO" id="GO:0005524">
    <property type="term" value="F:ATP binding"/>
    <property type="evidence" value="ECO:0007669"/>
    <property type="project" value="UniProtKB-KW"/>
</dbReference>
<dbReference type="InterPro" id="IPR036388">
    <property type="entry name" value="WH-like_DNA-bd_sf"/>
</dbReference>
<dbReference type="Pfam" id="PF21180">
    <property type="entry name" value="TOP6A-Spo11_Toprim"/>
    <property type="match status" value="1"/>
</dbReference>
<dbReference type="AlphaFoldDB" id="A0A1N5VVU3"/>
<name>A0A1N5VVU3_9ARCH</name>
<gene>
    <name evidence="11" type="primary">top6A</name>
    <name evidence="16" type="ORF">CSP5_1533</name>
</gene>
<comment type="similarity">
    <text evidence="3 11 12">Belongs to the TOP6A family.</text>
</comment>
<feature type="binding site" evidence="11">
    <location>
        <position position="195"/>
    </location>
    <ligand>
        <name>Mg(2+)</name>
        <dbReference type="ChEBI" id="CHEBI:18420"/>
    </ligand>
</feature>
<evidence type="ECO:0000256" key="8">
    <source>
        <dbReference type="ARBA" id="ARBA00023029"/>
    </source>
</evidence>
<evidence type="ECO:0000256" key="11">
    <source>
        <dbReference type="HAMAP-Rule" id="MF_00132"/>
    </source>
</evidence>
<evidence type="ECO:0000256" key="12">
    <source>
        <dbReference type="PROSITE-ProRule" id="PRU01385"/>
    </source>
</evidence>
<comment type="subunit">
    <text evidence="11">Homodimer. Heterotetramer of two Top6A and two Top6B chains.</text>
</comment>